<dbReference type="GO" id="GO:0008113">
    <property type="term" value="F:peptide-methionine (S)-S-oxide reductase activity"/>
    <property type="evidence" value="ECO:0007669"/>
    <property type="project" value="UniProtKB-EC"/>
</dbReference>
<proteinExistence type="inferred from homology"/>
<sequence length="199" mass="22429">MSLLTRLFKGGHGPQSPTRDIAPKPPYAEEEGAEVAIFASGCFWGTEHLFVEHFSHRGLRASAVGYCGGKTSAPSYKQVGSGKTGHAEAVRLEFDPKQISYAALVEFFYRTHDPTTRNAQGADTGSQYRSVIFYLNDEQRDIAQRLTAEVQKIRFDPLEKKIVTELVPAGEWWDAEDEHQKYLFNNPSGYHCPTHKLHW</sequence>
<feature type="domain" description="Peptide methionine sulphoxide reductase MsrA" evidence="5">
    <location>
        <begin position="36"/>
        <end position="191"/>
    </location>
</feature>
<dbReference type="InParanoid" id="A0A165BEF1"/>
<evidence type="ECO:0000313" key="7">
    <source>
        <dbReference type="Proteomes" id="UP000077266"/>
    </source>
</evidence>
<evidence type="ECO:0000256" key="2">
    <source>
        <dbReference type="ARBA" id="ARBA00012502"/>
    </source>
</evidence>
<dbReference type="NCBIfam" id="TIGR00401">
    <property type="entry name" value="msrA"/>
    <property type="match status" value="1"/>
</dbReference>
<keyword evidence="3" id="KW-0560">Oxidoreductase</keyword>
<dbReference type="Gene3D" id="3.30.1060.10">
    <property type="entry name" value="Peptide methionine sulphoxide reductase MsrA"/>
    <property type="match status" value="1"/>
</dbReference>
<dbReference type="InterPro" id="IPR036509">
    <property type="entry name" value="Met_Sox_Rdtase_MsrA_sf"/>
</dbReference>
<evidence type="ECO:0000256" key="4">
    <source>
        <dbReference type="ARBA" id="ARBA00030643"/>
    </source>
</evidence>
<reference evidence="6 7" key="1">
    <citation type="journal article" date="2016" name="Mol. Biol. Evol.">
        <title>Comparative Genomics of Early-Diverging Mushroom-Forming Fungi Provides Insights into the Origins of Lignocellulose Decay Capabilities.</title>
        <authorList>
            <person name="Nagy L.G."/>
            <person name="Riley R."/>
            <person name="Tritt A."/>
            <person name="Adam C."/>
            <person name="Daum C."/>
            <person name="Floudas D."/>
            <person name="Sun H."/>
            <person name="Yadav J.S."/>
            <person name="Pangilinan J."/>
            <person name="Larsson K.H."/>
            <person name="Matsuura K."/>
            <person name="Barry K."/>
            <person name="Labutti K."/>
            <person name="Kuo R."/>
            <person name="Ohm R.A."/>
            <person name="Bhattacharya S.S."/>
            <person name="Shirouzu T."/>
            <person name="Yoshinaga Y."/>
            <person name="Martin F.M."/>
            <person name="Grigoriev I.V."/>
            <person name="Hibbett D.S."/>
        </authorList>
    </citation>
    <scope>NUCLEOTIDE SEQUENCE [LARGE SCALE GENOMIC DNA]</scope>
    <source>
        <strain evidence="6 7">HHB12029</strain>
    </source>
</reference>
<dbReference type="Proteomes" id="UP000077266">
    <property type="component" value="Unassembled WGS sequence"/>
</dbReference>
<protein>
    <recommendedName>
        <fullName evidence="2">peptide-methionine (S)-S-oxide reductase</fullName>
        <ecNumber evidence="2">1.8.4.11</ecNumber>
    </recommendedName>
    <alternativeName>
        <fullName evidence="4">Peptide-methionine (S)-S-oxide reductase</fullName>
    </alternativeName>
</protein>
<keyword evidence="7" id="KW-1185">Reference proteome</keyword>
<accession>A0A165BEF1</accession>
<dbReference type="PANTHER" id="PTHR43774">
    <property type="entry name" value="PEPTIDE METHIONINE SULFOXIDE REDUCTASE"/>
    <property type="match status" value="1"/>
</dbReference>
<evidence type="ECO:0000313" key="6">
    <source>
        <dbReference type="EMBL" id="KZV80452.1"/>
    </source>
</evidence>
<dbReference type="STRING" id="1314781.A0A165BEF1"/>
<dbReference type="EC" id="1.8.4.11" evidence="2"/>
<dbReference type="HAMAP" id="MF_01401">
    <property type="entry name" value="MsrA"/>
    <property type="match status" value="1"/>
</dbReference>
<dbReference type="EMBL" id="KV426480">
    <property type="protein sequence ID" value="KZV80452.1"/>
    <property type="molecule type" value="Genomic_DNA"/>
</dbReference>
<gene>
    <name evidence="6" type="ORF">EXIGLDRAFT_687247</name>
</gene>
<name>A0A165BEF1_EXIGL</name>
<dbReference type="PANTHER" id="PTHR43774:SF1">
    <property type="entry name" value="PEPTIDE METHIONINE SULFOXIDE REDUCTASE MSRA 2"/>
    <property type="match status" value="1"/>
</dbReference>
<comment type="similarity">
    <text evidence="1">Belongs to the MsrA Met sulfoxide reductase family.</text>
</comment>
<evidence type="ECO:0000256" key="1">
    <source>
        <dbReference type="ARBA" id="ARBA00005591"/>
    </source>
</evidence>
<dbReference type="OrthoDB" id="77405at2759"/>
<dbReference type="AlphaFoldDB" id="A0A165BEF1"/>
<dbReference type="InterPro" id="IPR002569">
    <property type="entry name" value="Met_Sox_Rdtase_MsrA_dom"/>
</dbReference>
<evidence type="ECO:0000256" key="3">
    <source>
        <dbReference type="ARBA" id="ARBA00023002"/>
    </source>
</evidence>
<dbReference type="SUPFAM" id="SSF55068">
    <property type="entry name" value="Peptide methionine sulfoxide reductase"/>
    <property type="match status" value="1"/>
</dbReference>
<dbReference type="FunCoup" id="A0A165BEF1">
    <property type="interactions" value="480"/>
</dbReference>
<evidence type="ECO:0000259" key="5">
    <source>
        <dbReference type="Pfam" id="PF01625"/>
    </source>
</evidence>
<dbReference type="Pfam" id="PF01625">
    <property type="entry name" value="PMSR"/>
    <property type="match status" value="1"/>
</dbReference>
<organism evidence="6 7">
    <name type="scientific">Exidia glandulosa HHB12029</name>
    <dbReference type="NCBI Taxonomy" id="1314781"/>
    <lineage>
        <taxon>Eukaryota</taxon>
        <taxon>Fungi</taxon>
        <taxon>Dikarya</taxon>
        <taxon>Basidiomycota</taxon>
        <taxon>Agaricomycotina</taxon>
        <taxon>Agaricomycetes</taxon>
        <taxon>Auriculariales</taxon>
        <taxon>Exidiaceae</taxon>
        <taxon>Exidia</taxon>
    </lineage>
</organism>